<name>A0AAD5UPZ1_9FUNG</name>
<feature type="region of interest" description="Disordered" evidence="1">
    <location>
        <begin position="306"/>
        <end position="332"/>
    </location>
</feature>
<keyword evidence="2" id="KW-1133">Transmembrane helix</keyword>
<sequence length="412" mass="45875">MRTLLLIYSVVCQITKTKTRRHLTITPLPAPSTTADTLIDTITANSTLSTDSFNATTADSSNATTTGSATSDYITTTDLLYTETPTQILDSIPIPTFTAAPNVNSSNIDNTQSPVPASSYLFLFIGLAALAVTMALVIIVAIRSFKKNDVKALLEKVDSRTAISRHSFDAYHQKTIPRRFSSLSTLSSNPATAAARQSYMPSQAELMAYPHPQFDPRFSYMYSDPRHSYVPTMDLQMYSDPRHTYLYMNSNEPIGLHRISSMYAPSITSMAPIPPLPLVPTTTLEATLERHRKKSLVSDSLSENFDAKDQASVSATKWENENVDRDDSKKTRDSMHWQNVFAPKVEPINRPLSGFDFPPPPSDPPSVFDYPPKDTNIKRTESPEIVEERKFSFDYGPEVLQRFATPLSPIQE</sequence>
<keyword evidence="2" id="KW-0812">Transmembrane</keyword>
<proteinExistence type="predicted"/>
<protein>
    <submittedName>
        <fullName evidence="3">Uncharacterized protein</fullName>
    </submittedName>
</protein>
<evidence type="ECO:0000256" key="1">
    <source>
        <dbReference type="SAM" id="MobiDB-lite"/>
    </source>
</evidence>
<evidence type="ECO:0000313" key="4">
    <source>
        <dbReference type="Proteomes" id="UP001210925"/>
    </source>
</evidence>
<feature type="region of interest" description="Disordered" evidence="1">
    <location>
        <begin position="353"/>
        <end position="377"/>
    </location>
</feature>
<evidence type="ECO:0000256" key="2">
    <source>
        <dbReference type="SAM" id="Phobius"/>
    </source>
</evidence>
<accession>A0AAD5UPZ1</accession>
<gene>
    <name evidence="3" type="ORF">HK103_005926</name>
</gene>
<organism evidence="3 4">
    <name type="scientific">Boothiomyces macroporosus</name>
    <dbReference type="NCBI Taxonomy" id="261099"/>
    <lineage>
        <taxon>Eukaryota</taxon>
        <taxon>Fungi</taxon>
        <taxon>Fungi incertae sedis</taxon>
        <taxon>Chytridiomycota</taxon>
        <taxon>Chytridiomycota incertae sedis</taxon>
        <taxon>Chytridiomycetes</taxon>
        <taxon>Rhizophydiales</taxon>
        <taxon>Terramycetaceae</taxon>
        <taxon>Boothiomyces</taxon>
    </lineage>
</organism>
<evidence type="ECO:0000313" key="3">
    <source>
        <dbReference type="EMBL" id="KAJ3261318.1"/>
    </source>
</evidence>
<reference evidence="3" key="1">
    <citation type="submission" date="2020-05" db="EMBL/GenBank/DDBJ databases">
        <title>Phylogenomic resolution of chytrid fungi.</title>
        <authorList>
            <person name="Stajich J.E."/>
            <person name="Amses K."/>
            <person name="Simmons R."/>
            <person name="Seto K."/>
            <person name="Myers J."/>
            <person name="Bonds A."/>
            <person name="Quandt C.A."/>
            <person name="Barry K."/>
            <person name="Liu P."/>
            <person name="Grigoriev I."/>
            <person name="Longcore J.E."/>
            <person name="James T.Y."/>
        </authorList>
    </citation>
    <scope>NUCLEOTIDE SEQUENCE</scope>
    <source>
        <strain evidence="3">PLAUS21</strain>
    </source>
</reference>
<dbReference type="Proteomes" id="UP001210925">
    <property type="component" value="Unassembled WGS sequence"/>
</dbReference>
<feature type="compositionally biased region" description="Basic and acidic residues" evidence="1">
    <location>
        <begin position="318"/>
        <end position="332"/>
    </location>
</feature>
<keyword evidence="4" id="KW-1185">Reference proteome</keyword>
<dbReference type="AlphaFoldDB" id="A0AAD5UPZ1"/>
<feature type="transmembrane region" description="Helical" evidence="2">
    <location>
        <begin position="120"/>
        <end position="142"/>
    </location>
</feature>
<comment type="caution">
    <text evidence="3">The sequence shown here is derived from an EMBL/GenBank/DDBJ whole genome shotgun (WGS) entry which is preliminary data.</text>
</comment>
<keyword evidence="2" id="KW-0472">Membrane</keyword>
<dbReference type="EMBL" id="JADGKB010000006">
    <property type="protein sequence ID" value="KAJ3261318.1"/>
    <property type="molecule type" value="Genomic_DNA"/>
</dbReference>